<evidence type="ECO:0000313" key="2">
    <source>
        <dbReference type="Proteomes" id="UP000187313"/>
    </source>
</evidence>
<organism evidence="1 2">
    <name type="scientific">Paenibacillus odorifer</name>
    <dbReference type="NCBI Taxonomy" id="189426"/>
    <lineage>
        <taxon>Bacteria</taxon>
        <taxon>Bacillati</taxon>
        <taxon>Bacillota</taxon>
        <taxon>Bacilli</taxon>
        <taxon>Bacillales</taxon>
        <taxon>Paenibacillaceae</taxon>
        <taxon>Paenibacillus</taxon>
    </lineage>
</organism>
<accession>A0ABX3HXS8</accession>
<proteinExistence type="predicted"/>
<protein>
    <submittedName>
        <fullName evidence="1">Uncharacterized protein</fullName>
    </submittedName>
</protein>
<evidence type="ECO:0000313" key="1">
    <source>
        <dbReference type="EMBL" id="OMD55392.1"/>
    </source>
</evidence>
<keyword evidence="2" id="KW-1185">Reference proteome</keyword>
<sequence>MKFEDTDDDTRLELNEEVVEKATKEDILRNVNRARTTSGYGNVEEYKQAISSGMVKNYSRAQLKMWERMEKLLKEMENNDF</sequence>
<reference evidence="1 2" key="1">
    <citation type="submission" date="2016-10" db="EMBL/GenBank/DDBJ databases">
        <title>Paenibacillus species isolates.</title>
        <authorList>
            <person name="Beno S.M."/>
        </authorList>
    </citation>
    <scope>NUCLEOTIDE SEQUENCE [LARGE SCALE GENOMIC DNA]</scope>
    <source>
        <strain evidence="1 2">FSL R5-0923</strain>
    </source>
</reference>
<dbReference type="Proteomes" id="UP000187313">
    <property type="component" value="Unassembled WGS sequence"/>
</dbReference>
<name>A0ABX3HXS8_9BACL</name>
<gene>
    <name evidence="1" type="ORF">BSK51_04480</name>
</gene>
<comment type="caution">
    <text evidence="1">The sequence shown here is derived from an EMBL/GenBank/DDBJ whole genome shotgun (WGS) entry which is preliminary data.</text>
</comment>
<dbReference type="EMBL" id="MPTD01000002">
    <property type="protein sequence ID" value="OMD55392.1"/>
    <property type="molecule type" value="Genomic_DNA"/>
</dbReference>